<organism evidence="1 2">
    <name type="scientific">Atta colombica</name>
    <dbReference type="NCBI Taxonomy" id="520822"/>
    <lineage>
        <taxon>Eukaryota</taxon>
        <taxon>Metazoa</taxon>
        <taxon>Ecdysozoa</taxon>
        <taxon>Arthropoda</taxon>
        <taxon>Hexapoda</taxon>
        <taxon>Insecta</taxon>
        <taxon>Pterygota</taxon>
        <taxon>Neoptera</taxon>
        <taxon>Endopterygota</taxon>
        <taxon>Hymenoptera</taxon>
        <taxon>Apocrita</taxon>
        <taxon>Aculeata</taxon>
        <taxon>Formicoidea</taxon>
        <taxon>Formicidae</taxon>
        <taxon>Myrmicinae</taxon>
        <taxon>Atta</taxon>
    </lineage>
</organism>
<dbReference type="AlphaFoldDB" id="A0A195B8A2"/>
<gene>
    <name evidence="1" type="ORF">ALC53_08905</name>
</gene>
<dbReference type="EMBL" id="KQ976558">
    <property type="protein sequence ID" value="KYM80736.1"/>
    <property type="molecule type" value="Genomic_DNA"/>
</dbReference>
<evidence type="ECO:0000313" key="2">
    <source>
        <dbReference type="Proteomes" id="UP000078540"/>
    </source>
</evidence>
<sequence length="141" mass="15482">MSVPKSQQKILCNEVDELAPVRGERTRRFHSLRIKIFRRADKGLSPKPREVLPGLRSLAPMANGTSRVMGAANEVVSSGTCAGGPVCLPDCLPIYLPTYLSTHLVKINNYDETYEAAERSGDDPLDYVETGIRAGDTSELY</sequence>
<name>A0A195B8A2_9HYME</name>
<keyword evidence="2" id="KW-1185">Reference proteome</keyword>
<protein>
    <submittedName>
        <fullName evidence="1">Uncharacterized protein</fullName>
    </submittedName>
</protein>
<proteinExistence type="predicted"/>
<accession>A0A195B8A2</accession>
<dbReference type="Proteomes" id="UP000078540">
    <property type="component" value="Unassembled WGS sequence"/>
</dbReference>
<reference evidence="1 2" key="1">
    <citation type="submission" date="2015-09" db="EMBL/GenBank/DDBJ databases">
        <title>Atta colombica WGS genome.</title>
        <authorList>
            <person name="Nygaard S."/>
            <person name="Hu H."/>
            <person name="Boomsma J."/>
            <person name="Zhang G."/>
        </authorList>
    </citation>
    <scope>NUCLEOTIDE SEQUENCE [LARGE SCALE GENOMIC DNA]</scope>
    <source>
        <strain evidence="1">Treedump-2</strain>
        <tissue evidence="1">Whole body</tissue>
    </source>
</reference>
<evidence type="ECO:0000313" key="1">
    <source>
        <dbReference type="EMBL" id="KYM80736.1"/>
    </source>
</evidence>